<comment type="caution">
    <text evidence="1">The sequence shown here is derived from an EMBL/GenBank/DDBJ whole genome shotgun (WGS) entry which is preliminary data.</text>
</comment>
<organism evidence="1 2">
    <name type="scientific">Actinomyces massiliensis F0489</name>
    <dbReference type="NCBI Taxonomy" id="1125718"/>
    <lineage>
        <taxon>Bacteria</taxon>
        <taxon>Bacillati</taxon>
        <taxon>Actinomycetota</taxon>
        <taxon>Actinomycetes</taxon>
        <taxon>Actinomycetales</taxon>
        <taxon>Actinomycetaceae</taxon>
        <taxon>Actinomyces</taxon>
    </lineage>
</organism>
<dbReference type="EMBL" id="AKFT01000163">
    <property type="protein sequence ID" value="EJF41114.1"/>
    <property type="molecule type" value="Genomic_DNA"/>
</dbReference>
<keyword evidence="2" id="KW-1185">Reference proteome</keyword>
<gene>
    <name evidence="1" type="ORF">HMPREF1318_0578</name>
</gene>
<accession>J0N2X7</accession>
<proteinExistence type="predicted"/>
<name>J0N2X7_9ACTO</name>
<evidence type="ECO:0000313" key="1">
    <source>
        <dbReference type="EMBL" id="EJF41114.1"/>
    </source>
</evidence>
<dbReference type="Proteomes" id="UP000002941">
    <property type="component" value="Unassembled WGS sequence"/>
</dbReference>
<sequence length="45" mass="5003">MEESGDDVTPAFLHGSSKVRIGLKITVPSHFDVARFARLPRDHDP</sequence>
<protein>
    <submittedName>
        <fullName evidence="1">Uncharacterized protein</fullName>
    </submittedName>
</protein>
<evidence type="ECO:0000313" key="2">
    <source>
        <dbReference type="Proteomes" id="UP000002941"/>
    </source>
</evidence>
<reference evidence="1 2" key="1">
    <citation type="submission" date="2012-05" db="EMBL/GenBank/DDBJ databases">
        <authorList>
            <person name="Harkins D.M."/>
            <person name="Madupu R."/>
            <person name="Durkin A.S."/>
            <person name="Torralba M."/>
            <person name="Methe B."/>
            <person name="Sutton G.G."/>
            <person name="Nelson K.E."/>
        </authorList>
    </citation>
    <scope>NUCLEOTIDE SEQUENCE [LARGE SCALE GENOMIC DNA]</scope>
    <source>
        <strain evidence="1 2">F0489</strain>
    </source>
</reference>
<dbReference type="AlphaFoldDB" id="J0N2X7"/>